<sequence>MAIVPKSSLIQIHHSNSSNRVSPFNGRRTTDVVFQGRNTTALSKSAFWTLWAQITIIEASHDTKIN</sequence>
<organism evidence="1">
    <name type="scientific">Anguilla anguilla</name>
    <name type="common">European freshwater eel</name>
    <name type="synonym">Muraena anguilla</name>
    <dbReference type="NCBI Taxonomy" id="7936"/>
    <lineage>
        <taxon>Eukaryota</taxon>
        <taxon>Metazoa</taxon>
        <taxon>Chordata</taxon>
        <taxon>Craniata</taxon>
        <taxon>Vertebrata</taxon>
        <taxon>Euteleostomi</taxon>
        <taxon>Actinopterygii</taxon>
        <taxon>Neopterygii</taxon>
        <taxon>Teleostei</taxon>
        <taxon>Anguilliformes</taxon>
        <taxon>Anguillidae</taxon>
        <taxon>Anguilla</taxon>
    </lineage>
</organism>
<dbReference type="AlphaFoldDB" id="A0A0E9RH90"/>
<accession>A0A0E9RH90</accession>
<protein>
    <submittedName>
        <fullName evidence="1">Uncharacterized protein</fullName>
    </submittedName>
</protein>
<reference evidence="1" key="2">
    <citation type="journal article" date="2015" name="Fish Shellfish Immunol.">
        <title>Early steps in the European eel (Anguilla anguilla)-Vibrio vulnificus interaction in the gills: Role of the RtxA13 toxin.</title>
        <authorList>
            <person name="Callol A."/>
            <person name="Pajuelo D."/>
            <person name="Ebbesson L."/>
            <person name="Teles M."/>
            <person name="MacKenzie S."/>
            <person name="Amaro C."/>
        </authorList>
    </citation>
    <scope>NUCLEOTIDE SEQUENCE</scope>
</reference>
<name>A0A0E9RH90_ANGAN</name>
<evidence type="ECO:0000313" key="1">
    <source>
        <dbReference type="EMBL" id="JAH28516.1"/>
    </source>
</evidence>
<dbReference type="EMBL" id="GBXM01080061">
    <property type="protein sequence ID" value="JAH28516.1"/>
    <property type="molecule type" value="Transcribed_RNA"/>
</dbReference>
<proteinExistence type="predicted"/>
<reference evidence="1" key="1">
    <citation type="submission" date="2014-11" db="EMBL/GenBank/DDBJ databases">
        <authorList>
            <person name="Amaro Gonzalez C."/>
        </authorList>
    </citation>
    <scope>NUCLEOTIDE SEQUENCE</scope>
</reference>